<feature type="compositionally biased region" description="Basic and acidic residues" evidence="1">
    <location>
        <begin position="560"/>
        <end position="574"/>
    </location>
</feature>
<dbReference type="EMBL" id="PJQD01000005">
    <property type="protein sequence ID" value="POY76300.1"/>
    <property type="molecule type" value="Genomic_DNA"/>
</dbReference>
<keyword evidence="4" id="KW-1185">Reference proteome</keyword>
<evidence type="ECO:0000313" key="4">
    <source>
        <dbReference type="Proteomes" id="UP000237144"/>
    </source>
</evidence>
<feature type="compositionally biased region" description="Low complexity" evidence="1">
    <location>
        <begin position="368"/>
        <end position="386"/>
    </location>
</feature>
<feature type="compositionally biased region" description="Polar residues" evidence="1">
    <location>
        <begin position="645"/>
        <end position="659"/>
    </location>
</feature>
<comment type="caution">
    <text evidence="3">The sequence shown here is derived from an EMBL/GenBank/DDBJ whole genome shotgun (WGS) entry which is preliminary data.</text>
</comment>
<name>A0A2S5BHP9_9BASI</name>
<feature type="region of interest" description="Disordered" evidence="1">
    <location>
        <begin position="216"/>
        <end position="242"/>
    </location>
</feature>
<feature type="region of interest" description="Disordered" evidence="1">
    <location>
        <begin position="24"/>
        <end position="69"/>
    </location>
</feature>
<reference evidence="3 4" key="1">
    <citation type="journal article" date="2018" name="Front. Microbiol.">
        <title>Prospects for Fungal Bioremediation of Acidic Radioactive Waste Sites: Characterization and Genome Sequence of Rhodotorula taiwanensis MD1149.</title>
        <authorList>
            <person name="Tkavc R."/>
            <person name="Matrosova V.Y."/>
            <person name="Grichenko O.E."/>
            <person name="Gostincar C."/>
            <person name="Volpe R.P."/>
            <person name="Klimenkova P."/>
            <person name="Gaidamakova E.K."/>
            <person name="Zhou C.E."/>
            <person name="Stewart B.J."/>
            <person name="Lyman M.G."/>
            <person name="Malfatti S.A."/>
            <person name="Rubinfeld B."/>
            <person name="Courtot M."/>
            <person name="Singh J."/>
            <person name="Dalgard C.L."/>
            <person name="Hamilton T."/>
            <person name="Frey K.G."/>
            <person name="Gunde-Cimerman N."/>
            <person name="Dugan L."/>
            <person name="Daly M.J."/>
        </authorList>
    </citation>
    <scope>NUCLEOTIDE SEQUENCE [LARGE SCALE GENOMIC DNA]</scope>
    <source>
        <strain evidence="3 4">MD1149</strain>
    </source>
</reference>
<evidence type="ECO:0000259" key="2">
    <source>
        <dbReference type="PROSITE" id="PS50888"/>
    </source>
</evidence>
<dbReference type="InterPro" id="IPR052099">
    <property type="entry name" value="Regulatory_TF_Diverse"/>
</dbReference>
<dbReference type="PROSITE" id="PS50888">
    <property type="entry name" value="BHLH"/>
    <property type="match status" value="1"/>
</dbReference>
<dbReference type="Pfam" id="PF00010">
    <property type="entry name" value="HLH"/>
    <property type="match status" value="1"/>
</dbReference>
<feature type="region of interest" description="Disordered" evidence="1">
    <location>
        <begin position="366"/>
        <end position="421"/>
    </location>
</feature>
<dbReference type="GO" id="GO:0046983">
    <property type="term" value="F:protein dimerization activity"/>
    <property type="evidence" value="ECO:0007669"/>
    <property type="project" value="InterPro"/>
</dbReference>
<dbReference type="SMART" id="SM00353">
    <property type="entry name" value="HLH"/>
    <property type="match status" value="1"/>
</dbReference>
<feature type="compositionally biased region" description="Acidic residues" evidence="1">
    <location>
        <begin position="575"/>
        <end position="594"/>
    </location>
</feature>
<feature type="region of interest" description="Disordered" evidence="1">
    <location>
        <begin position="298"/>
        <end position="338"/>
    </location>
</feature>
<accession>A0A2S5BHP9</accession>
<dbReference type="InterPro" id="IPR011598">
    <property type="entry name" value="bHLH_dom"/>
</dbReference>
<dbReference type="Proteomes" id="UP000237144">
    <property type="component" value="Unassembled WGS sequence"/>
</dbReference>
<dbReference type="SUPFAM" id="SSF47459">
    <property type="entry name" value="HLH, helix-loop-helix DNA-binding domain"/>
    <property type="match status" value="1"/>
</dbReference>
<dbReference type="InterPro" id="IPR036638">
    <property type="entry name" value="HLH_DNA-bd_sf"/>
</dbReference>
<evidence type="ECO:0000313" key="3">
    <source>
        <dbReference type="EMBL" id="POY76300.1"/>
    </source>
</evidence>
<proteinExistence type="predicted"/>
<feature type="region of interest" description="Disordered" evidence="1">
    <location>
        <begin position="560"/>
        <end position="693"/>
    </location>
</feature>
<evidence type="ECO:0000256" key="1">
    <source>
        <dbReference type="SAM" id="MobiDB-lite"/>
    </source>
</evidence>
<gene>
    <name evidence="3" type="ORF">BMF94_0495</name>
</gene>
<feature type="compositionally biased region" description="Basic and acidic residues" evidence="1">
    <location>
        <begin position="412"/>
        <end position="421"/>
    </location>
</feature>
<protein>
    <recommendedName>
        <fullName evidence="2">BHLH domain-containing protein</fullName>
    </recommendedName>
</protein>
<dbReference type="PANTHER" id="PTHR47336:SF2">
    <property type="entry name" value="TRANSCRIPTION FACTOR HMS1-RELATED"/>
    <property type="match status" value="1"/>
</dbReference>
<dbReference type="OrthoDB" id="2133190at2759"/>
<feature type="compositionally biased region" description="Polar residues" evidence="1">
    <location>
        <begin position="34"/>
        <end position="50"/>
    </location>
</feature>
<dbReference type="AlphaFoldDB" id="A0A2S5BHP9"/>
<dbReference type="STRING" id="741276.A0A2S5BHP9"/>
<dbReference type="Gene3D" id="4.10.280.10">
    <property type="entry name" value="Helix-loop-helix DNA-binding domain"/>
    <property type="match status" value="1"/>
</dbReference>
<sequence>MQADILPPDPDPFATDWLALATGNAPLSGEDDTASSNDPLAFLNSPSRLQRNLPEMVPSATDDRPFSGMTADYSWLQAGESLSASTSAGSGSSSSASYADQNASPFAASEMSFSGGYTSASDFSSMFEPTSPFSSGSLFGSNVAAGQPDFTGDFDPGALQALFAGPMGAGDSGLGSHRLPASASAVAGVPMQTVSPASTSHLSPQVITLPQLPASVEHAPLDGGPTSSRGQSPPFAPTASTSAASLVPVRAGQLAGPSASHSSQHRPFSSLAATAGIVLPAMPGVELAAVTEAPLETVSTRPAQVPEAGAALTPSIRSTGRGRPAQARGGKRGAVAPNPVDMIANAGLGQDVHESAPFQLLGNANFYSDSRPPSRAASISSASGRARPTKGGAEADEPEDASKAAGRKGRKKAEGGHNAVEQKYRNSINSALAALRDNVPALSHLKPLPSVSSEDDFDVTLNLILTRSFFLQMPTTKRKASQFSLASAAIPETPEGLIDGIPAARTLSKGVILNKAVEYIDFLRYSRSAQNEDLDLLKQMVREMVGDGSRLVDEFERRQAERHYEREVERKRLLEEDEQADGASGEEEEEEEEAPAPVAVAKGRAAGGTKRGRPASSTPASKKARASTRTKAPPARGEYEHPSDPQATQHDPLSVQYPQDGSGHPAMHAFPPSPVSSEDRGLSPYAREPFGQPGRGGRVALASFMGASFAGGIGFDLASTAAFAEEFSAQAAGRAWTGGLFRRSTPDAVPPHVARLHPSLLSGLVALGAACLVVGLYIALRYLTGSRSSGGVPPARTKRGRALAALSVISARPTPTYGAARKNALDARRALLRLAGGPNTILLPAAIAKEALIWVIRRITGLTWGRDGVVNEQATIEEAMAWIRIAEIEATVGWKIPYLARAHTFLRLSNLSRAPTWPYVSPSTSRPAVDALISVHLLSLGHSGGAEATWSRMVERRKKSDATGDSFVNIAVAADFDDVRERIGPATRNRKDFGEPASPSDTVPLLYLAEGACEVALEDAWAKIVIAVAKSTTSQHAAQDRVAALADISDDVQVIGRIAVEGSELYTLVAMTDIFLAIFTHGTSASAGTAPAALSSARTRLARLVLETKAGGPFSRLFCASPFFQLLAPTLSSSTESLAAILPSQAVLEATSKIDLFAATVFSWLICRRSTAAVLADTTDAVKPDPALHARALAARHLLGHPRFRSRSDETRENELDEVDEAFEEARDALVDALTVVSRRAAGLRTAIDEDSGVEL</sequence>
<organism evidence="3 4">
    <name type="scientific">Rhodotorula taiwanensis</name>
    <dbReference type="NCBI Taxonomy" id="741276"/>
    <lineage>
        <taxon>Eukaryota</taxon>
        <taxon>Fungi</taxon>
        <taxon>Dikarya</taxon>
        <taxon>Basidiomycota</taxon>
        <taxon>Pucciniomycotina</taxon>
        <taxon>Microbotryomycetes</taxon>
        <taxon>Sporidiobolales</taxon>
        <taxon>Sporidiobolaceae</taxon>
        <taxon>Rhodotorula</taxon>
    </lineage>
</organism>
<feature type="domain" description="BHLH" evidence="2">
    <location>
        <begin position="412"/>
        <end position="523"/>
    </location>
</feature>
<dbReference type="PANTHER" id="PTHR47336">
    <property type="entry name" value="TRANSCRIPTION FACTOR HMS1-RELATED"/>
    <property type="match status" value="1"/>
</dbReference>
<feature type="compositionally biased region" description="Low complexity" evidence="1">
    <location>
        <begin position="595"/>
        <end position="608"/>
    </location>
</feature>